<dbReference type="EMBL" id="JAZAVK010000002">
    <property type="protein sequence ID" value="KAK7432896.1"/>
    <property type="molecule type" value="Genomic_DNA"/>
</dbReference>
<sequence>MAELQHDGGAQIELRRIEKAAATKRKIGNELQAVNIMKGLVGNTREGVQTLLAQEITHNWPSLSEASAPVTRCADGYAEYYSLGLLYKNSQISTEAFLSAKNARLNDDYLRSIMNISDEAELLKMFLAKMV</sequence>
<accession>A0ABR1IGX7</accession>
<proteinExistence type="predicted"/>
<evidence type="ECO:0000313" key="1">
    <source>
        <dbReference type="EMBL" id="KAK7432896.1"/>
    </source>
</evidence>
<protein>
    <submittedName>
        <fullName evidence="1">Uncharacterized protein</fullName>
    </submittedName>
</protein>
<dbReference type="Proteomes" id="UP001498421">
    <property type="component" value="Unassembled WGS sequence"/>
</dbReference>
<organism evidence="1 2">
    <name type="scientific">Neonectria magnoliae</name>
    <dbReference type="NCBI Taxonomy" id="2732573"/>
    <lineage>
        <taxon>Eukaryota</taxon>
        <taxon>Fungi</taxon>
        <taxon>Dikarya</taxon>
        <taxon>Ascomycota</taxon>
        <taxon>Pezizomycotina</taxon>
        <taxon>Sordariomycetes</taxon>
        <taxon>Hypocreomycetidae</taxon>
        <taxon>Hypocreales</taxon>
        <taxon>Nectriaceae</taxon>
        <taxon>Neonectria</taxon>
    </lineage>
</organism>
<reference evidence="1 2" key="1">
    <citation type="journal article" date="2025" name="Microbiol. Resour. Announc.">
        <title>Draft genome sequences for Neonectria magnoliae and Neonectria punicea, canker pathogens of Liriodendron tulipifera and Acer saccharum in West Virginia.</title>
        <authorList>
            <person name="Petronek H.M."/>
            <person name="Kasson M.T."/>
            <person name="Metheny A.M."/>
            <person name="Stauder C.M."/>
            <person name="Lovett B."/>
            <person name="Lynch S.C."/>
            <person name="Garnas J.R."/>
            <person name="Kasson L.R."/>
            <person name="Stajich J.E."/>
        </authorList>
    </citation>
    <scope>NUCLEOTIDE SEQUENCE [LARGE SCALE GENOMIC DNA]</scope>
    <source>
        <strain evidence="1 2">NRRL 64651</strain>
    </source>
</reference>
<keyword evidence="2" id="KW-1185">Reference proteome</keyword>
<name>A0ABR1IGX7_9HYPO</name>
<gene>
    <name evidence="1" type="ORF">QQZ08_000367</name>
</gene>
<comment type="caution">
    <text evidence="1">The sequence shown here is derived from an EMBL/GenBank/DDBJ whole genome shotgun (WGS) entry which is preliminary data.</text>
</comment>
<evidence type="ECO:0000313" key="2">
    <source>
        <dbReference type="Proteomes" id="UP001498421"/>
    </source>
</evidence>